<evidence type="ECO:0000256" key="3">
    <source>
        <dbReference type="ARBA" id="ARBA00022525"/>
    </source>
</evidence>
<protein>
    <submittedName>
        <fullName evidence="7">M10 family metallopeptidase C-terminal domain-containing protein</fullName>
    </submittedName>
</protein>
<dbReference type="InterPro" id="IPR001343">
    <property type="entry name" value="Hemolysn_Ca-bd"/>
</dbReference>
<sequence length="899" mass="93678">MSASRTGLLAIIRRSAVFRFLFCSGFLMADTGPSHILSLDIPSVLDLRRGQLDAIFAASVQDPDGVRQVVVYYDRPLATQAGSYDFQIIHGWGNDWTDGRHSYTASVLPHNVGGPLNITHVVIEDNEGNRTTVSAQALRDLGVDTSIAVRSSDPDVTAPVLTELVLPDRIDVRNGHATAEFSAAGRDQNEIAQVNIWFDRDLSYSFGTGNGASFNEFSLAGLYGYMGDDWSDGRSTRALLVSQSNPSGLVMIDRVDITDVYGNRSTYTNADLRRLGFDTSIDVIGAAAPTPATYVAEFPDVITLREGQTLQMPLQFVGMTNHWVYYEYSVSADGGTASGSDIGASSGTGWVSVSSTSPSDRTVLVPISANRDDVAEPTETAYLTVRLTGNLTFEDGGTLRVVRIDILDDNRTIGGNGGDTLYGTPAAETLAGGRGDDRYFVTPGDLVVELANGGTDTVVAGSSFVLTPHVENLVMTGAGHINGTGNGLANRLIGNAGNNTLDGGLGADTMEGGIGNDTYIVDNFGDRVIEAANAGTDRVRASVSHALSAHVENLVLTGTAHVNATGNAQANYLFGNAGNNILNGGFGADTMEGGAGNDTYLVDNIGDRIVERANGGTDTARSAISHSLTAHVENLILTGNGHVNGTGNSQSNALTGTTGNNVLDGGQGADTMSGGRGNDLYIVDNAGDRVVEVLHSGIDTVQASVSHALSANVENLTLTGAAHLNGTGNALANRLNGNSGNNNLGGGQGADTVAGGDGNDTLRGEGGNDTLFGGAGHDRLLGGAGKDQLTGGLGADHFIFASHLESGAVAAARDVITDYNRSQGDRIDLTMIDANARLTGDQSFDFVGTAAFSGAAGEVRYQQANGTTLIYADIDGDRRADFAVELSRQIALVEHDFLL</sequence>
<evidence type="ECO:0000256" key="2">
    <source>
        <dbReference type="ARBA" id="ARBA00004613"/>
    </source>
</evidence>
<comment type="subcellular location">
    <subcellularLocation>
        <location evidence="2">Secreted</location>
    </subcellularLocation>
</comment>
<dbReference type="Pfam" id="PF08548">
    <property type="entry name" value="Peptidase_M10_C"/>
    <property type="match status" value="1"/>
</dbReference>
<keyword evidence="8" id="KW-1185">Reference proteome</keyword>
<dbReference type="InterPro" id="IPR018511">
    <property type="entry name" value="Hemolysin-typ_Ca-bd_CS"/>
</dbReference>
<comment type="caution">
    <text evidence="7">The sequence shown here is derived from an EMBL/GenBank/DDBJ whole genome shotgun (WGS) entry which is preliminary data.</text>
</comment>
<reference evidence="8" key="1">
    <citation type="journal article" date="2019" name="Int. J. Syst. Evol. Microbiol.">
        <title>The Global Catalogue of Microorganisms (GCM) 10K type strain sequencing project: providing services to taxonomists for standard genome sequencing and annotation.</title>
        <authorList>
            <consortium name="The Broad Institute Genomics Platform"/>
            <consortium name="The Broad Institute Genome Sequencing Center for Infectious Disease"/>
            <person name="Wu L."/>
            <person name="Ma J."/>
        </authorList>
    </citation>
    <scope>NUCLEOTIDE SEQUENCE [LARGE SCALE GENOMIC DNA]</scope>
    <source>
        <strain evidence="8">CCM 8875</strain>
    </source>
</reference>
<accession>A0ABW4E0W9</accession>
<dbReference type="InterPro" id="IPR013858">
    <property type="entry name" value="Peptidase_M10B_C"/>
</dbReference>
<dbReference type="PROSITE" id="PS00330">
    <property type="entry name" value="HEMOLYSIN_CALCIUM"/>
    <property type="match status" value="3"/>
</dbReference>
<gene>
    <name evidence="7" type="ORF">ACFQ5P_15080</name>
</gene>
<feature type="compositionally biased region" description="Polar residues" evidence="5">
    <location>
        <begin position="642"/>
        <end position="661"/>
    </location>
</feature>
<dbReference type="PRINTS" id="PR00313">
    <property type="entry name" value="CABNDNGRPT"/>
</dbReference>
<dbReference type="PANTHER" id="PTHR38340:SF1">
    <property type="entry name" value="S-LAYER PROTEIN"/>
    <property type="match status" value="1"/>
</dbReference>
<dbReference type="PANTHER" id="PTHR38340">
    <property type="entry name" value="S-LAYER PROTEIN"/>
    <property type="match status" value="1"/>
</dbReference>
<evidence type="ECO:0000313" key="8">
    <source>
        <dbReference type="Proteomes" id="UP001597302"/>
    </source>
</evidence>
<organism evidence="7 8">
    <name type="scientific">Paracoccus nototheniae</name>
    <dbReference type="NCBI Taxonomy" id="2489002"/>
    <lineage>
        <taxon>Bacteria</taxon>
        <taxon>Pseudomonadati</taxon>
        <taxon>Pseudomonadota</taxon>
        <taxon>Alphaproteobacteria</taxon>
        <taxon>Rhodobacterales</taxon>
        <taxon>Paracoccaceae</taxon>
        <taxon>Paracoccus</taxon>
    </lineage>
</organism>
<dbReference type="SUPFAM" id="SSF51120">
    <property type="entry name" value="beta-Roll"/>
    <property type="match status" value="3"/>
</dbReference>
<dbReference type="Proteomes" id="UP001597302">
    <property type="component" value="Unassembled WGS sequence"/>
</dbReference>
<keyword evidence="4" id="KW-0677">Repeat</keyword>
<dbReference type="RefSeq" id="WP_131574179.1">
    <property type="nucleotide sequence ID" value="NZ_CBCSAJ010000036.1"/>
</dbReference>
<keyword evidence="3" id="KW-0964">Secreted</keyword>
<evidence type="ECO:0000256" key="5">
    <source>
        <dbReference type="SAM" id="MobiDB-lite"/>
    </source>
</evidence>
<evidence type="ECO:0000256" key="1">
    <source>
        <dbReference type="ARBA" id="ARBA00001913"/>
    </source>
</evidence>
<evidence type="ECO:0000256" key="4">
    <source>
        <dbReference type="ARBA" id="ARBA00022737"/>
    </source>
</evidence>
<name>A0ABW4E0W9_9RHOB</name>
<evidence type="ECO:0000313" key="7">
    <source>
        <dbReference type="EMBL" id="MFD1482618.1"/>
    </source>
</evidence>
<evidence type="ECO:0000259" key="6">
    <source>
        <dbReference type="Pfam" id="PF08548"/>
    </source>
</evidence>
<dbReference type="Pfam" id="PF00353">
    <property type="entry name" value="HemolysinCabind"/>
    <property type="match status" value="5"/>
</dbReference>
<dbReference type="InterPro" id="IPR050557">
    <property type="entry name" value="RTX_toxin/Mannuronan_C5-epim"/>
</dbReference>
<feature type="region of interest" description="Disordered" evidence="5">
    <location>
        <begin position="642"/>
        <end position="670"/>
    </location>
</feature>
<comment type="cofactor">
    <cofactor evidence="1">
        <name>Ca(2+)</name>
        <dbReference type="ChEBI" id="CHEBI:29108"/>
    </cofactor>
</comment>
<dbReference type="InterPro" id="IPR011049">
    <property type="entry name" value="Serralysin-like_metalloprot_C"/>
</dbReference>
<dbReference type="Gene3D" id="2.150.10.10">
    <property type="entry name" value="Serralysin-like metalloprotease, C-terminal"/>
    <property type="match status" value="4"/>
</dbReference>
<proteinExistence type="predicted"/>
<feature type="domain" description="Peptidase M10 serralysin C-terminal" evidence="6">
    <location>
        <begin position="773"/>
        <end position="897"/>
    </location>
</feature>
<dbReference type="EMBL" id="JBHTOQ010000032">
    <property type="protein sequence ID" value="MFD1482618.1"/>
    <property type="molecule type" value="Genomic_DNA"/>
</dbReference>